<dbReference type="Proteomes" id="UP000236755">
    <property type="component" value="Unassembled WGS sequence"/>
</dbReference>
<dbReference type="AlphaFoldDB" id="A0A1H3WR78"/>
<dbReference type="RefSeq" id="WP_092632556.1">
    <property type="nucleotide sequence ID" value="NZ_FNQT01000001.1"/>
</dbReference>
<sequence>MTIRSDVAPSTLPVELLEAGVQVEYLDGRTTLYRGAPQKVEETLTTGPGKEVHVLVTDPEGTEGVMMYVNDRKTHDDILESTGVGRIVLDSGEAEEVFPGVTVATPDGMRCRVDADLSVARGRVFVFVEDDWGEQSYELVDEK</sequence>
<dbReference type="InterPro" id="IPR043814">
    <property type="entry name" value="DUF5796"/>
</dbReference>
<accession>A0A1H3WR78</accession>
<organism evidence="1 2">
    <name type="scientific">Haloplanus vescus</name>
    <dbReference type="NCBI Taxonomy" id="555874"/>
    <lineage>
        <taxon>Archaea</taxon>
        <taxon>Methanobacteriati</taxon>
        <taxon>Methanobacteriota</taxon>
        <taxon>Stenosarchaea group</taxon>
        <taxon>Halobacteria</taxon>
        <taxon>Halobacteriales</taxon>
        <taxon>Haloferacaceae</taxon>
        <taxon>Haloplanus</taxon>
    </lineage>
</organism>
<proteinExistence type="predicted"/>
<dbReference type="OrthoDB" id="156190at2157"/>
<gene>
    <name evidence="1" type="ORF">SAMN04488065_1077</name>
</gene>
<dbReference type="Pfam" id="PF19109">
    <property type="entry name" value="DUF5796"/>
    <property type="match status" value="1"/>
</dbReference>
<evidence type="ECO:0000313" key="1">
    <source>
        <dbReference type="EMBL" id="SDZ89645.1"/>
    </source>
</evidence>
<protein>
    <submittedName>
        <fullName evidence="1">Uncharacterized protein</fullName>
    </submittedName>
</protein>
<evidence type="ECO:0000313" key="2">
    <source>
        <dbReference type="Proteomes" id="UP000236755"/>
    </source>
</evidence>
<dbReference type="EMBL" id="FNQT01000001">
    <property type="protein sequence ID" value="SDZ89645.1"/>
    <property type="molecule type" value="Genomic_DNA"/>
</dbReference>
<keyword evidence="2" id="KW-1185">Reference proteome</keyword>
<name>A0A1H3WR78_9EURY</name>
<reference evidence="1 2" key="1">
    <citation type="submission" date="2016-10" db="EMBL/GenBank/DDBJ databases">
        <authorList>
            <person name="de Groot N.N."/>
        </authorList>
    </citation>
    <scope>NUCLEOTIDE SEQUENCE [LARGE SCALE GENOMIC DNA]</scope>
    <source>
        <strain evidence="1 2">CGMCC 1.8712</strain>
    </source>
</reference>